<dbReference type="AlphaFoldDB" id="A0A699GTC9"/>
<sequence length="324" mass="36933">MELDEEAGYITDEELVMSKQQTSDPAEDNRIVKESSVTIDGTIKEDDIFTSTLPCQLPPNELSPGSFLLPCTTGSLNLYTMADLGACVNMMPNSIFKHLELDNLRETTMSVEMGRPFLETIQAQIDVFKEEVSLGIGKDRALDPWHDEGFEEYELWRSEDEKTDYEPPFVNVKTYEIKKYSFRGGRNFICITKKEDDALPLGRVNGAREEFCLVTGLKFGVENWVDYNDEDEPIPFRRQGHVHAERLTPDEIEAPSIWWVFSRAYFDGRVSVAERIPRHLNRFMKGMTVGLVRQAQPDPIIIAQHFGLRDLSGFQSLQVGSSTF</sequence>
<proteinExistence type="predicted"/>
<dbReference type="PANTHER" id="PTHR33067">
    <property type="entry name" value="RNA-DIRECTED DNA POLYMERASE-RELATED"/>
    <property type="match status" value="1"/>
</dbReference>
<gene>
    <name evidence="1" type="ORF">Tci_054700</name>
</gene>
<accession>A0A699GTC9</accession>
<dbReference type="PANTHER" id="PTHR33067:SF9">
    <property type="entry name" value="RNA-DIRECTED DNA POLYMERASE"/>
    <property type="match status" value="1"/>
</dbReference>
<comment type="caution">
    <text evidence="1">The sequence shown here is derived from an EMBL/GenBank/DDBJ whole genome shotgun (WGS) entry which is preliminary data.</text>
</comment>
<protein>
    <submittedName>
        <fullName evidence="1">Uncharacterized protein</fullName>
    </submittedName>
</protein>
<evidence type="ECO:0000313" key="1">
    <source>
        <dbReference type="EMBL" id="GEU82722.1"/>
    </source>
</evidence>
<name>A0A699GTC9_TANCI</name>
<reference evidence="1" key="1">
    <citation type="journal article" date="2019" name="Sci. Rep.">
        <title>Draft genome of Tanacetum cinerariifolium, the natural source of mosquito coil.</title>
        <authorList>
            <person name="Yamashiro T."/>
            <person name="Shiraishi A."/>
            <person name="Satake H."/>
            <person name="Nakayama K."/>
        </authorList>
    </citation>
    <scope>NUCLEOTIDE SEQUENCE</scope>
</reference>
<dbReference type="EMBL" id="BKCJ010008537">
    <property type="protein sequence ID" value="GEU82722.1"/>
    <property type="molecule type" value="Genomic_DNA"/>
</dbReference>
<organism evidence="1">
    <name type="scientific">Tanacetum cinerariifolium</name>
    <name type="common">Dalmatian daisy</name>
    <name type="synonym">Chrysanthemum cinerariifolium</name>
    <dbReference type="NCBI Taxonomy" id="118510"/>
    <lineage>
        <taxon>Eukaryota</taxon>
        <taxon>Viridiplantae</taxon>
        <taxon>Streptophyta</taxon>
        <taxon>Embryophyta</taxon>
        <taxon>Tracheophyta</taxon>
        <taxon>Spermatophyta</taxon>
        <taxon>Magnoliopsida</taxon>
        <taxon>eudicotyledons</taxon>
        <taxon>Gunneridae</taxon>
        <taxon>Pentapetalae</taxon>
        <taxon>asterids</taxon>
        <taxon>campanulids</taxon>
        <taxon>Asterales</taxon>
        <taxon>Asteraceae</taxon>
        <taxon>Asteroideae</taxon>
        <taxon>Anthemideae</taxon>
        <taxon>Anthemidinae</taxon>
        <taxon>Tanacetum</taxon>
    </lineage>
</organism>